<dbReference type="Proteomes" id="UP000886865">
    <property type="component" value="Unassembled WGS sequence"/>
</dbReference>
<evidence type="ECO:0000313" key="1">
    <source>
        <dbReference type="EMBL" id="HIS74949.1"/>
    </source>
</evidence>
<organism evidence="1 2">
    <name type="scientific">Candidatus Galligastranaerophilus intestinavium</name>
    <dbReference type="NCBI Taxonomy" id="2840836"/>
    <lineage>
        <taxon>Bacteria</taxon>
        <taxon>Candidatus Galligastranaerophilus</taxon>
    </lineage>
</organism>
<evidence type="ECO:0000313" key="2">
    <source>
        <dbReference type="Proteomes" id="UP000886865"/>
    </source>
</evidence>
<dbReference type="EMBL" id="DVJQ01000069">
    <property type="protein sequence ID" value="HIS74949.1"/>
    <property type="molecule type" value="Genomic_DNA"/>
</dbReference>
<protein>
    <submittedName>
        <fullName evidence="1">Uncharacterized protein</fullName>
    </submittedName>
</protein>
<reference evidence="1" key="1">
    <citation type="submission" date="2020-10" db="EMBL/GenBank/DDBJ databases">
        <authorList>
            <person name="Gilroy R."/>
        </authorList>
    </citation>
    <scope>NUCLEOTIDE SEQUENCE</scope>
    <source>
        <strain evidence="1">CHK152-2871</strain>
    </source>
</reference>
<name>A0A9D1JXX3_9BACT</name>
<gene>
    <name evidence="1" type="ORF">IAA86_08020</name>
</gene>
<accession>A0A9D1JXX3</accession>
<comment type="caution">
    <text evidence="1">The sequence shown here is derived from an EMBL/GenBank/DDBJ whole genome shotgun (WGS) entry which is preliminary data.</text>
</comment>
<sequence>MNIAPKKINIDKQTFGSSLPNADDMQALSRFANCSLNRLYDKVVDVTKENAPELIKQIGDYSYALDDSILRTAKLSLRSLLTMPLDALDFIIQKFPDSKLYNLEFLKKHREINEIQDKINAFRGIQNNGLKFIKDAMPKGAAYPTSNVCGEYCKSICSKISSRYNKLLNGQMAVDVANYDTKRERFVTRLVSGFTAALFLGNDFYNKSIQKGKSKDEAKKEQYLKQGQEIKENICEALTQFAVFSCFSKTVNSSVWATALISTGIGLASRVISRISSKMPIGRIEVPDSNGKKMLKMEDFLNSIKDGREPDFAQDTSADKNGKKPVLSARNILLFCALSIAGGYGFRALSKHTDLGKKVVQIFNDYSNKMNKGTMKEVVLDEDTYNRFSQCLFKCNNSNLLDGVSEIMKSDKNGKKSLVIGYDYVTKKLPIIGLEVRLKDWRELKTAPFRFVKELLTYPYKIATKLENGVKNTAAKSKGLAKEAEIDVNDPYHIMNLYKRFLEFESKYGKDSDNLIKEFQAYIDKMRVLSNNNITSSKGNNSKIAVIAQTLGTLTGMWFNMNDEFNASVRNGSTKEQAEKDARLRGINKFFRMSVQVIISGSLNNLFVKQYNESLLNSGLVVAASTILTDAMSRILTGMPAKKMTKEELDKYQKDHKEGIMSWYYKLIDKLAS</sequence>
<proteinExistence type="predicted"/>
<reference evidence="1" key="2">
    <citation type="journal article" date="2021" name="PeerJ">
        <title>Extensive microbial diversity within the chicken gut microbiome revealed by metagenomics and culture.</title>
        <authorList>
            <person name="Gilroy R."/>
            <person name="Ravi A."/>
            <person name="Getino M."/>
            <person name="Pursley I."/>
            <person name="Horton D.L."/>
            <person name="Alikhan N.F."/>
            <person name="Baker D."/>
            <person name="Gharbi K."/>
            <person name="Hall N."/>
            <person name="Watson M."/>
            <person name="Adriaenssens E.M."/>
            <person name="Foster-Nyarko E."/>
            <person name="Jarju S."/>
            <person name="Secka A."/>
            <person name="Antonio M."/>
            <person name="Oren A."/>
            <person name="Chaudhuri R.R."/>
            <person name="La Ragione R."/>
            <person name="Hildebrand F."/>
            <person name="Pallen M.J."/>
        </authorList>
    </citation>
    <scope>NUCLEOTIDE SEQUENCE</scope>
    <source>
        <strain evidence="1">CHK152-2871</strain>
    </source>
</reference>
<dbReference type="AlphaFoldDB" id="A0A9D1JXX3"/>